<evidence type="ECO:0000259" key="3">
    <source>
        <dbReference type="Pfam" id="PF07995"/>
    </source>
</evidence>
<feature type="region of interest" description="Disordered" evidence="1">
    <location>
        <begin position="24"/>
        <end position="56"/>
    </location>
</feature>
<dbReference type="AlphaFoldDB" id="A0A9X3NHG1"/>
<evidence type="ECO:0000313" key="5">
    <source>
        <dbReference type="Proteomes" id="UP001147653"/>
    </source>
</evidence>
<evidence type="ECO:0000256" key="2">
    <source>
        <dbReference type="SAM" id="SignalP"/>
    </source>
</evidence>
<organism evidence="4 5">
    <name type="scientific">Solirubrobacter phytolaccae</name>
    <dbReference type="NCBI Taxonomy" id="1404360"/>
    <lineage>
        <taxon>Bacteria</taxon>
        <taxon>Bacillati</taxon>
        <taxon>Actinomycetota</taxon>
        <taxon>Thermoleophilia</taxon>
        <taxon>Solirubrobacterales</taxon>
        <taxon>Solirubrobacteraceae</taxon>
        <taxon>Solirubrobacter</taxon>
    </lineage>
</organism>
<dbReference type="Gene3D" id="2.120.10.30">
    <property type="entry name" value="TolB, C-terminal domain"/>
    <property type="match status" value="1"/>
</dbReference>
<keyword evidence="5" id="KW-1185">Reference proteome</keyword>
<gene>
    <name evidence="4" type="ORF">OJ997_34200</name>
</gene>
<proteinExistence type="predicted"/>
<dbReference type="Pfam" id="PF07995">
    <property type="entry name" value="GSDH"/>
    <property type="match status" value="1"/>
</dbReference>
<evidence type="ECO:0000313" key="4">
    <source>
        <dbReference type="EMBL" id="MDA0185409.1"/>
    </source>
</evidence>
<dbReference type="RefSeq" id="WP_270029911.1">
    <property type="nucleotide sequence ID" value="NZ_JAPDDP010000112.1"/>
</dbReference>
<feature type="domain" description="Glucose/Sorbosone dehydrogenase" evidence="3">
    <location>
        <begin position="63"/>
        <end position="349"/>
    </location>
</feature>
<evidence type="ECO:0000256" key="1">
    <source>
        <dbReference type="SAM" id="MobiDB-lite"/>
    </source>
</evidence>
<dbReference type="InterPro" id="IPR011042">
    <property type="entry name" value="6-blade_b-propeller_TolB-like"/>
</dbReference>
<keyword evidence="2" id="KW-0732">Signal</keyword>
<dbReference type="SUPFAM" id="SSF50952">
    <property type="entry name" value="Soluble quinoprotein glucose dehydrogenase"/>
    <property type="match status" value="1"/>
</dbReference>
<sequence>MNRLAVAACALILAGCGEDAAEQPAATTTAPATATPNETPGPSATPTPTAAQTPARRTVATGLEVPWGIAFLPNGDALVAERSTARILRIPSGGGDPERVMTVPGVARDAGEGGLLGLAVSPSYGDDGLVYAYFTSTSGDNRIVRFKLGERVRVVLKGLRSASIHNGGRIAFGPDGKLYTGVGDAGDTSLAQNAKSRNGKILRMNPDGSGARVWSLGHRNVQGLAWDRSGRLWASEFGQNTRDEVNLIRKGRNYGWPEVEGNGSTGGGKFTNPKVTWSTSQASPSGAAIIGRNLYVAALQGECVWKIPLDGASAGKPTKMLSGRYGRLRTVVAAPDGTLWVATSNTDGRGSPRSGDDRIVAVKV</sequence>
<dbReference type="PROSITE" id="PS51257">
    <property type="entry name" value="PROKAR_LIPOPROTEIN"/>
    <property type="match status" value="1"/>
</dbReference>
<dbReference type="EMBL" id="JAPDDP010000112">
    <property type="protein sequence ID" value="MDA0185409.1"/>
    <property type="molecule type" value="Genomic_DNA"/>
</dbReference>
<reference evidence="4" key="1">
    <citation type="submission" date="2022-10" db="EMBL/GenBank/DDBJ databases">
        <title>The WGS of Solirubrobacter phytolaccae KCTC 29190.</title>
        <authorList>
            <person name="Jiang Z."/>
        </authorList>
    </citation>
    <scope>NUCLEOTIDE SEQUENCE</scope>
    <source>
        <strain evidence="4">KCTC 29190</strain>
    </source>
</reference>
<feature type="chain" id="PRO_5040895820" evidence="2">
    <location>
        <begin position="21"/>
        <end position="364"/>
    </location>
</feature>
<dbReference type="PANTHER" id="PTHR19328">
    <property type="entry name" value="HEDGEHOG-INTERACTING PROTEIN"/>
    <property type="match status" value="1"/>
</dbReference>
<dbReference type="InterPro" id="IPR012938">
    <property type="entry name" value="Glc/Sorbosone_DH"/>
</dbReference>
<dbReference type="InterPro" id="IPR011041">
    <property type="entry name" value="Quinoprot_gluc/sorb_DH_b-prop"/>
</dbReference>
<name>A0A9X3NHG1_9ACTN</name>
<comment type="caution">
    <text evidence="4">The sequence shown here is derived from an EMBL/GenBank/DDBJ whole genome shotgun (WGS) entry which is preliminary data.</text>
</comment>
<accession>A0A9X3NHG1</accession>
<dbReference type="Proteomes" id="UP001147653">
    <property type="component" value="Unassembled WGS sequence"/>
</dbReference>
<protein>
    <submittedName>
        <fullName evidence="4">PQQ-dependent sugar dehydrogenase</fullName>
    </submittedName>
</protein>
<feature type="signal peptide" evidence="2">
    <location>
        <begin position="1"/>
        <end position="20"/>
    </location>
</feature>
<dbReference type="PANTHER" id="PTHR19328:SF13">
    <property type="entry name" value="HIPL1 PROTEIN"/>
    <property type="match status" value="1"/>
</dbReference>